<evidence type="ECO:0000256" key="5">
    <source>
        <dbReference type="ARBA" id="ARBA00022723"/>
    </source>
</evidence>
<reference evidence="13 14" key="1">
    <citation type="submission" date="2023-07" db="EMBL/GenBank/DDBJ databases">
        <title>Sorghum-associated microbial communities from plants grown in Nebraska, USA.</title>
        <authorList>
            <person name="Schachtman D."/>
        </authorList>
    </citation>
    <scope>NUCLEOTIDE SEQUENCE [LARGE SCALE GENOMIC DNA]</scope>
    <source>
        <strain evidence="13 14">4249</strain>
    </source>
</reference>
<keyword evidence="10 11" id="KW-0003">3Fe-4S</keyword>
<dbReference type="Pfam" id="PF11953">
    <property type="entry name" value="DUF3470"/>
    <property type="match status" value="1"/>
</dbReference>
<comment type="caution">
    <text evidence="13">The sequence shown here is derived from an EMBL/GenBank/DDBJ whole genome shotgun (WGS) entry which is preliminary data.</text>
</comment>
<dbReference type="InterPro" id="IPR017896">
    <property type="entry name" value="4Fe4S_Fe-S-bd"/>
</dbReference>
<keyword evidence="7 11" id="KW-0249">Electron transport</keyword>
<accession>A0ABU1WKQ7</accession>
<evidence type="ECO:0000313" key="13">
    <source>
        <dbReference type="EMBL" id="MDR7149861.1"/>
    </source>
</evidence>
<organism evidence="13 14">
    <name type="scientific">Hydrogenophaga palleronii</name>
    <dbReference type="NCBI Taxonomy" id="65655"/>
    <lineage>
        <taxon>Bacteria</taxon>
        <taxon>Pseudomonadati</taxon>
        <taxon>Pseudomonadota</taxon>
        <taxon>Betaproteobacteria</taxon>
        <taxon>Burkholderiales</taxon>
        <taxon>Comamonadaceae</taxon>
        <taxon>Hydrogenophaga</taxon>
    </lineage>
</organism>
<keyword evidence="6 11" id="KW-0677">Repeat</keyword>
<dbReference type="InterPro" id="IPR000813">
    <property type="entry name" value="7Fe_ferredoxin"/>
</dbReference>
<evidence type="ECO:0000256" key="8">
    <source>
        <dbReference type="ARBA" id="ARBA00023004"/>
    </source>
</evidence>
<evidence type="ECO:0000256" key="7">
    <source>
        <dbReference type="ARBA" id="ARBA00022982"/>
    </source>
</evidence>
<dbReference type="PANTHER" id="PTHR42859:SF2">
    <property type="entry name" value="FERREDOXIN"/>
    <property type="match status" value="1"/>
</dbReference>
<dbReference type="NCBIfam" id="NF045490">
    <property type="entry name" value="FdxA_Protbact"/>
    <property type="match status" value="1"/>
</dbReference>
<feature type="domain" description="4Fe-4S ferredoxin-type" evidence="12">
    <location>
        <begin position="31"/>
        <end position="60"/>
    </location>
</feature>
<evidence type="ECO:0000256" key="3">
    <source>
        <dbReference type="ARBA" id="ARBA00022448"/>
    </source>
</evidence>
<comment type="cofactor">
    <cofactor evidence="1 11">
        <name>[3Fe-4S] cluster</name>
        <dbReference type="ChEBI" id="CHEBI:21137"/>
    </cofactor>
</comment>
<keyword evidence="8 11" id="KW-0408">Iron</keyword>
<dbReference type="PANTHER" id="PTHR42859">
    <property type="entry name" value="OXIDOREDUCTASE"/>
    <property type="match status" value="1"/>
</dbReference>
<feature type="domain" description="4Fe-4S ferredoxin-type" evidence="12">
    <location>
        <begin position="1"/>
        <end position="30"/>
    </location>
</feature>
<dbReference type="Proteomes" id="UP001265700">
    <property type="component" value="Unassembled WGS sequence"/>
</dbReference>
<comment type="cofactor">
    <cofactor evidence="2 11">
        <name>[4Fe-4S] cluster</name>
        <dbReference type="ChEBI" id="CHEBI:49883"/>
    </cofactor>
</comment>
<dbReference type="RefSeq" id="WP_310314590.1">
    <property type="nucleotide sequence ID" value="NZ_JAVDWU010000003.1"/>
</dbReference>
<comment type="function">
    <text evidence="11">Ferredoxins are iron-sulfur proteins that transfer electrons in a wide variety of metabolic reactions.</text>
</comment>
<evidence type="ECO:0000256" key="10">
    <source>
        <dbReference type="ARBA" id="ARBA00023291"/>
    </source>
</evidence>
<evidence type="ECO:0000256" key="2">
    <source>
        <dbReference type="ARBA" id="ARBA00001966"/>
    </source>
</evidence>
<evidence type="ECO:0000256" key="4">
    <source>
        <dbReference type="ARBA" id="ARBA00022485"/>
    </source>
</evidence>
<proteinExistence type="predicted"/>
<evidence type="ECO:0000259" key="12">
    <source>
        <dbReference type="PROSITE" id="PS51379"/>
    </source>
</evidence>
<dbReference type="InterPro" id="IPR022569">
    <property type="entry name" value="Fd_C"/>
</dbReference>
<evidence type="ECO:0000256" key="9">
    <source>
        <dbReference type="ARBA" id="ARBA00023014"/>
    </source>
</evidence>
<keyword evidence="5 11" id="KW-0479">Metal-binding</keyword>
<evidence type="ECO:0000256" key="11">
    <source>
        <dbReference type="RuleBase" id="RU364098"/>
    </source>
</evidence>
<evidence type="ECO:0000256" key="1">
    <source>
        <dbReference type="ARBA" id="ARBA00001927"/>
    </source>
</evidence>
<dbReference type="InterPro" id="IPR050294">
    <property type="entry name" value="RnfB_subfamily"/>
</dbReference>
<dbReference type="SUPFAM" id="SSF54862">
    <property type="entry name" value="4Fe-4S ferredoxins"/>
    <property type="match status" value="1"/>
</dbReference>
<keyword evidence="9 11" id="KW-0411">Iron-sulfur</keyword>
<dbReference type="PROSITE" id="PS00198">
    <property type="entry name" value="4FE4S_FER_1"/>
    <property type="match status" value="1"/>
</dbReference>
<evidence type="ECO:0000313" key="14">
    <source>
        <dbReference type="Proteomes" id="UP001265700"/>
    </source>
</evidence>
<protein>
    <recommendedName>
        <fullName evidence="11">Ferredoxin</fullName>
    </recommendedName>
</protein>
<gene>
    <name evidence="13" type="ORF">J2W49_001816</name>
</gene>
<dbReference type="PROSITE" id="PS51379">
    <property type="entry name" value="4FE4S_FER_2"/>
    <property type="match status" value="2"/>
</dbReference>
<name>A0ABU1WKQ7_9BURK</name>
<keyword evidence="14" id="KW-1185">Reference proteome</keyword>
<keyword evidence="4 11" id="KW-0004">4Fe-4S</keyword>
<dbReference type="InterPro" id="IPR017900">
    <property type="entry name" value="4Fe4S_Fe_S_CS"/>
</dbReference>
<keyword evidence="3 11" id="KW-0813">Transport</keyword>
<dbReference type="EMBL" id="JAVDWU010000003">
    <property type="protein sequence ID" value="MDR7149861.1"/>
    <property type="molecule type" value="Genomic_DNA"/>
</dbReference>
<sequence>MTHVVADPCIRCKYTDCVDVCPVDCFHEGPEFLVIDPDECIDCAVCIPECPVSAIHADTELPANMAHFLALNQRLAATWPVITARKAPLPEAERWKNGENKLLDLEQTSGAPR</sequence>
<evidence type="ECO:0000256" key="6">
    <source>
        <dbReference type="ARBA" id="ARBA00022737"/>
    </source>
</evidence>
<dbReference type="InterPro" id="IPR054829">
    <property type="entry name" value="FdxA"/>
</dbReference>
<dbReference type="Pfam" id="PF00037">
    <property type="entry name" value="Fer4"/>
    <property type="match status" value="1"/>
</dbReference>
<dbReference type="PRINTS" id="PR00354">
    <property type="entry name" value="7FE8SFRDOXIN"/>
</dbReference>
<dbReference type="Gene3D" id="3.30.70.20">
    <property type="match status" value="1"/>
</dbReference>